<keyword evidence="9" id="KW-0811">Translocation</keyword>
<keyword evidence="11 14" id="KW-0472">Membrane</keyword>
<keyword evidence="8 14" id="KW-1133">Transmembrane helix</keyword>
<keyword evidence="7" id="KW-0653">Protein transport</keyword>
<keyword evidence="12" id="KW-0539">Nucleus</keyword>
<dbReference type="PANTHER" id="PTHR13269">
    <property type="entry name" value="NUCLEOPORIN NDC1"/>
    <property type="match status" value="1"/>
</dbReference>
<sequence length="683" mass="76321">MATTQTSTALQAGNVFATRPSLNTTTSTTATATATSPTKPTEQRTRPYKDFLTPALHRRFTRAALLTLAACYLTSILIRRPSLLWIWNPFSLTGIRALLLFLPCLAVFIVRVSNMHIGPVTTGSKIDTVWQTITSWKSAHTLAWFMWSAWFFGEVYLWSQGPDAHLEWVDRGRKFEEDVWEWPILNESPLFLRFVWLWLALLQTSAHLLRDEDGLSIPQKDEDWTKKAASKLPEPLQELRERMPRILIHTFQLLCGLVVAVPIYWLFIRKSIWPWFSVFAGLFFSGLSSDSSPPGPKHQGSLSIHTFASSILLITLWNISNAVFTIFVIQPPLRREQPLTTEMKDAQGNISTRSRDPNGSLLNGLKSKKEVTKAFAFWELCVICEKFEARRKTIYTDVDRKEGSTWAQISKYCLGELDTIQARIDKAQAPSAASAAQHEGTSTAREEPRGLPKIANRGVVENGNVLQKPAKADFAQHIGNAAKSIGQSPDTTHVVQARARKAIEWGADRLLSKSEQQQLTRQNLASEANSTITRVLQSPVGEPFRKTFDRKVSLVVLGTAPHGNRANIVHASRALSALCVNSLKEDDYGQVARSIPIVLRTYTAAITAVSTFVAGVAPHWTDVEFRQRDRRVKDVDEVVLVLKAGLEGILLAFGEYADAVGVTKRELREAREAVGRGAEMRKV</sequence>
<comment type="subcellular location">
    <subcellularLocation>
        <location evidence="1">Nucleus membrane</location>
        <topology evidence="1">Multi-pass membrane protein</topology>
    </subcellularLocation>
    <subcellularLocation>
        <location evidence="2">Nucleus</location>
        <location evidence="2">Nuclear pore complex</location>
    </subcellularLocation>
</comment>
<evidence type="ECO:0000256" key="1">
    <source>
        <dbReference type="ARBA" id="ARBA00004232"/>
    </source>
</evidence>
<dbReference type="EMBL" id="MU001640">
    <property type="protein sequence ID" value="KAF2480011.1"/>
    <property type="molecule type" value="Genomic_DNA"/>
</dbReference>
<feature type="compositionally biased region" description="Low complexity" evidence="13">
    <location>
        <begin position="428"/>
        <end position="437"/>
    </location>
</feature>
<dbReference type="OrthoDB" id="67850at2759"/>
<dbReference type="Pfam" id="PF09531">
    <property type="entry name" value="Ndc1_Nup"/>
    <property type="match status" value="1"/>
</dbReference>
<dbReference type="GO" id="GO:0005816">
    <property type="term" value="C:spindle pole body"/>
    <property type="evidence" value="ECO:0007669"/>
    <property type="project" value="TreeGrafter"/>
</dbReference>
<dbReference type="AlphaFoldDB" id="A0A6A6PJY2"/>
<keyword evidence="5 14" id="KW-0812">Transmembrane</keyword>
<evidence type="ECO:0000256" key="13">
    <source>
        <dbReference type="SAM" id="MobiDB-lite"/>
    </source>
</evidence>
<dbReference type="GO" id="GO:0051028">
    <property type="term" value="P:mRNA transport"/>
    <property type="evidence" value="ECO:0007669"/>
    <property type="project" value="UniProtKB-KW"/>
</dbReference>
<feature type="transmembrane region" description="Helical" evidence="14">
    <location>
        <begin position="272"/>
        <end position="289"/>
    </location>
</feature>
<evidence type="ECO:0000256" key="7">
    <source>
        <dbReference type="ARBA" id="ARBA00022927"/>
    </source>
</evidence>
<comment type="similarity">
    <text evidence="3">Belongs to the NDC1 family.</text>
</comment>
<feature type="transmembrane region" description="Helical" evidence="14">
    <location>
        <begin position="246"/>
        <end position="266"/>
    </location>
</feature>
<gene>
    <name evidence="15" type="ORF">BDY17DRAFT_303061</name>
</gene>
<feature type="transmembrane region" description="Helical" evidence="14">
    <location>
        <begin position="90"/>
        <end position="110"/>
    </location>
</feature>
<dbReference type="GO" id="GO:0031965">
    <property type="term" value="C:nuclear membrane"/>
    <property type="evidence" value="ECO:0007669"/>
    <property type="project" value="UniProtKB-SubCell"/>
</dbReference>
<name>A0A6A6PJY2_9PEZI</name>
<evidence type="ECO:0000256" key="8">
    <source>
        <dbReference type="ARBA" id="ARBA00022989"/>
    </source>
</evidence>
<feature type="compositionally biased region" description="Low complexity" evidence="13">
    <location>
        <begin position="20"/>
        <end position="40"/>
    </location>
</feature>
<dbReference type="GO" id="GO:0006999">
    <property type="term" value="P:nuclear pore organization"/>
    <property type="evidence" value="ECO:0007669"/>
    <property type="project" value="TreeGrafter"/>
</dbReference>
<dbReference type="InterPro" id="IPR019049">
    <property type="entry name" value="Nucleoporin_prot_Ndc1/Nup"/>
</dbReference>
<evidence type="ECO:0000256" key="6">
    <source>
        <dbReference type="ARBA" id="ARBA00022816"/>
    </source>
</evidence>
<dbReference type="RefSeq" id="XP_033586581.1">
    <property type="nucleotide sequence ID" value="XM_033734512.1"/>
</dbReference>
<dbReference type="GO" id="GO:0070631">
    <property type="term" value="P:spindle pole body localization"/>
    <property type="evidence" value="ECO:0007669"/>
    <property type="project" value="TreeGrafter"/>
</dbReference>
<feature type="region of interest" description="Disordered" evidence="13">
    <location>
        <begin position="20"/>
        <end position="45"/>
    </location>
</feature>
<keyword evidence="10" id="KW-0906">Nuclear pore complex</keyword>
<keyword evidence="4" id="KW-0813">Transport</keyword>
<accession>A0A6A6PJY2</accession>
<evidence type="ECO:0000256" key="10">
    <source>
        <dbReference type="ARBA" id="ARBA00023132"/>
    </source>
</evidence>
<dbReference type="GO" id="GO:0106166">
    <property type="term" value="F:spindle pole body-nuclear membrane anchor activity"/>
    <property type="evidence" value="ECO:0007669"/>
    <property type="project" value="TreeGrafter"/>
</dbReference>
<dbReference type="GO" id="GO:0070762">
    <property type="term" value="C:nuclear pore transmembrane ring"/>
    <property type="evidence" value="ECO:0007669"/>
    <property type="project" value="TreeGrafter"/>
</dbReference>
<reference evidence="15" key="1">
    <citation type="journal article" date="2020" name="Stud. Mycol.">
        <title>101 Dothideomycetes genomes: a test case for predicting lifestyles and emergence of pathogens.</title>
        <authorList>
            <person name="Haridas S."/>
            <person name="Albert R."/>
            <person name="Binder M."/>
            <person name="Bloem J."/>
            <person name="Labutti K."/>
            <person name="Salamov A."/>
            <person name="Andreopoulos B."/>
            <person name="Baker S."/>
            <person name="Barry K."/>
            <person name="Bills G."/>
            <person name="Bluhm B."/>
            <person name="Cannon C."/>
            <person name="Castanera R."/>
            <person name="Culley D."/>
            <person name="Daum C."/>
            <person name="Ezra D."/>
            <person name="Gonzalez J."/>
            <person name="Henrissat B."/>
            <person name="Kuo A."/>
            <person name="Liang C."/>
            <person name="Lipzen A."/>
            <person name="Lutzoni F."/>
            <person name="Magnuson J."/>
            <person name="Mondo S."/>
            <person name="Nolan M."/>
            <person name="Ohm R."/>
            <person name="Pangilinan J."/>
            <person name="Park H.-J."/>
            <person name="Ramirez L."/>
            <person name="Alfaro M."/>
            <person name="Sun H."/>
            <person name="Tritt A."/>
            <person name="Yoshinaga Y."/>
            <person name="Zwiers L.-H."/>
            <person name="Turgeon B."/>
            <person name="Goodwin S."/>
            <person name="Spatafora J."/>
            <person name="Crous P."/>
            <person name="Grigoriev I."/>
        </authorList>
    </citation>
    <scope>NUCLEOTIDE SEQUENCE</scope>
    <source>
        <strain evidence="15">CBS 113389</strain>
    </source>
</reference>
<evidence type="ECO:0000256" key="2">
    <source>
        <dbReference type="ARBA" id="ARBA00004567"/>
    </source>
</evidence>
<evidence type="ECO:0000256" key="11">
    <source>
        <dbReference type="ARBA" id="ARBA00023136"/>
    </source>
</evidence>
<evidence type="ECO:0000313" key="16">
    <source>
        <dbReference type="Proteomes" id="UP000799767"/>
    </source>
</evidence>
<evidence type="ECO:0000313" key="15">
    <source>
        <dbReference type="EMBL" id="KAF2480011.1"/>
    </source>
</evidence>
<dbReference type="GO" id="GO:0015031">
    <property type="term" value="P:protein transport"/>
    <property type="evidence" value="ECO:0007669"/>
    <property type="project" value="UniProtKB-KW"/>
</dbReference>
<dbReference type="GeneID" id="54475514"/>
<protein>
    <submittedName>
        <fullName evidence="15">Nucleoporin protein Ndc1-Nup</fullName>
    </submittedName>
</protein>
<evidence type="ECO:0000256" key="3">
    <source>
        <dbReference type="ARBA" id="ARBA00005760"/>
    </source>
</evidence>
<keyword evidence="6" id="KW-0509">mRNA transport</keyword>
<evidence type="ECO:0000256" key="5">
    <source>
        <dbReference type="ARBA" id="ARBA00022692"/>
    </source>
</evidence>
<dbReference type="PANTHER" id="PTHR13269:SF6">
    <property type="entry name" value="NUCLEOPORIN NDC1"/>
    <property type="match status" value="1"/>
</dbReference>
<feature type="transmembrane region" description="Helical" evidence="14">
    <location>
        <begin position="310"/>
        <end position="329"/>
    </location>
</feature>
<organism evidence="15 16">
    <name type="scientific">Neohortaea acidophila</name>
    <dbReference type="NCBI Taxonomy" id="245834"/>
    <lineage>
        <taxon>Eukaryota</taxon>
        <taxon>Fungi</taxon>
        <taxon>Dikarya</taxon>
        <taxon>Ascomycota</taxon>
        <taxon>Pezizomycotina</taxon>
        <taxon>Dothideomycetes</taxon>
        <taxon>Dothideomycetidae</taxon>
        <taxon>Mycosphaerellales</taxon>
        <taxon>Teratosphaeriaceae</taxon>
        <taxon>Neohortaea</taxon>
    </lineage>
</organism>
<proteinExistence type="inferred from homology"/>
<keyword evidence="16" id="KW-1185">Reference proteome</keyword>
<dbReference type="Proteomes" id="UP000799767">
    <property type="component" value="Unassembled WGS sequence"/>
</dbReference>
<evidence type="ECO:0000256" key="14">
    <source>
        <dbReference type="SAM" id="Phobius"/>
    </source>
</evidence>
<evidence type="ECO:0000256" key="4">
    <source>
        <dbReference type="ARBA" id="ARBA00022448"/>
    </source>
</evidence>
<evidence type="ECO:0000256" key="9">
    <source>
        <dbReference type="ARBA" id="ARBA00023010"/>
    </source>
</evidence>
<feature type="transmembrane region" description="Helical" evidence="14">
    <location>
        <begin position="60"/>
        <end position="78"/>
    </location>
</feature>
<feature type="region of interest" description="Disordered" evidence="13">
    <location>
        <begin position="428"/>
        <end position="451"/>
    </location>
</feature>
<evidence type="ECO:0000256" key="12">
    <source>
        <dbReference type="ARBA" id="ARBA00023242"/>
    </source>
</evidence>